<proteinExistence type="predicted"/>
<feature type="region of interest" description="Disordered" evidence="1">
    <location>
        <begin position="58"/>
        <end position="107"/>
    </location>
</feature>
<protein>
    <submittedName>
        <fullName evidence="2">Uncharacterized protein</fullName>
    </submittedName>
</protein>
<accession>A0A9D3WP96</accession>
<evidence type="ECO:0000256" key="1">
    <source>
        <dbReference type="SAM" id="MobiDB-lite"/>
    </source>
</evidence>
<evidence type="ECO:0000313" key="2">
    <source>
        <dbReference type="EMBL" id="KAH1164813.1"/>
    </source>
</evidence>
<dbReference type="EMBL" id="JAHDVG010000521">
    <property type="protein sequence ID" value="KAH1164813.1"/>
    <property type="molecule type" value="Genomic_DNA"/>
</dbReference>
<sequence>MTTAKTTTAETPPKKCARALGPSRFRNVRELLLISWLLPPTQLAGHCAAPFPAHLGAGDRGREHLPSSSIPSRAKTPSAQQQWAEEEEEEEEKEEEEEEEVSPEQDTIRVIQQHLQGRAELVEDRAQQLGFLHVVPRLCFLAQQQELDSLEPQVSKGPSWRALR</sequence>
<keyword evidence="3" id="KW-1185">Reference proteome</keyword>
<dbReference type="Proteomes" id="UP000827986">
    <property type="component" value="Unassembled WGS sequence"/>
</dbReference>
<evidence type="ECO:0000313" key="3">
    <source>
        <dbReference type="Proteomes" id="UP000827986"/>
    </source>
</evidence>
<feature type="compositionally biased region" description="Polar residues" evidence="1">
    <location>
        <begin position="66"/>
        <end position="83"/>
    </location>
</feature>
<comment type="caution">
    <text evidence="2">The sequence shown here is derived from an EMBL/GenBank/DDBJ whole genome shotgun (WGS) entry which is preliminary data.</text>
</comment>
<feature type="compositionally biased region" description="Acidic residues" evidence="1">
    <location>
        <begin position="84"/>
        <end position="103"/>
    </location>
</feature>
<gene>
    <name evidence="2" type="ORF">KIL84_004977</name>
</gene>
<organism evidence="2 3">
    <name type="scientific">Mauremys mutica</name>
    <name type="common">yellowpond turtle</name>
    <dbReference type="NCBI Taxonomy" id="74926"/>
    <lineage>
        <taxon>Eukaryota</taxon>
        <taxon>Metazoa</taxon>
        <taxon>Chordata</taxon>
        <taxon>Craniata</taxon>
        <taxon>Vertebrata</taxon>
        <taxon>Euteleostomi</taxon>
        <taxon>Archelosauria</taxon>
        <taxon>Testudinata</taxon>
        <taxon>Testudines</taxon>
        <taxon>Cryptodira</taxon>
        <taxon>Durocryptodira</taxon>
        <taxon>Testudinoidea</taxon>
        <taxon>Geoemydidae</taxon>
        <taxon>Geoemydinae</taxon>
        <taxon>Mauremys</taxon>
    </lineage>
</organism>
<reference evidence="2" key="1">
    <citation type="submission" date="2021-09" db="EMBL/GenBank/DDBJ databases">
        <title>The genome of Mauremys mutica provides insights into the evolution of semi-aquatic lifestyle.</title>
        <authorList>
            <person name="Gong S."/>
            <person name="Gao Y."/>
        </authorList>
    </citation>
    <scope>NUCLEOTIDE SEQUENCE</scope>
    <source>
        <strain evidence="2">MM-2020</strain>
        <tissue evidence="2">Muscle</tissue>
    </source>
</reference>
<dbReference type="AlphaFoldDB" id="A0A9D3WP96"/>
<name>A0A9D3WP96_9SAUR</name>